<evidence type="ECO:0000313" key="6">
    <source>
        <dbReference type="Proteomes" id="UP001303373"/>
    </source>
</evidence>
<dbReference type="InterPro" id="IPR042470">
    <property type="entry name" value="RMI1_N_C_sf"/>
</dbReference>
<dbReference type="Proteomes" id="UP001303373">
    <property type="component" value="Chromosome 1"/>
</dbReference>
<dbReference type="InterPro" id="IPR049363">
    <property type="entry name" value="RMI1_N"/>
</dbReference>
<dbReference type="PANTHER" id="PTHR14790">
    <property type="entry name" value="RECQ-MEDIATED GENOME INSTABILITY PROTEIN 1 RMI1"/>
    <property type="match status" value="1"/>
</dbReference>
<dbReference type="AlphaFoldDB" id="A0AAQ3R7H3"/>
<dbReference type="Pfam" id="PF21000">
    <property type="entry name" value="RMI1_N_N"/>
    <property type="match status" value="1"/>
</dbReference>
<dbReference type="InterPro" id="IPR013894">
    <property type="entry name" value="RMI1_OB"/>
</dbReference>
<gene>
    <name evidence="5" type="ORF">R9X50_00075700</name>
</gene>
<evidence type="ECO:0000259" key="3">
    <source>
        <dbReference type="Pfam" id="PF08585"/>
    </source>
</evidence>
<dbReference type="GO" id="GO:0000724">
    <property type="term" value="P:double-strand break repair via homologous recombination"/>
    <property type="evidence" value="ECO:0007669"/>
    <property type="project" value="TreeGrafter"/>
</dbReference>
<dbReference type="Gene3D" id="2.40.50.770">
    <property type="entry name" value="RecQ-mediated genome instability protein Rmi1, C-terminal domain"/>
    <property type="match status" value="1"/>
</dbReference>
<dbReference type="GO" id="GO:0000712">
    <property type="term" value="P:resolution of meiotic recombination intermediates"/>
    <property type="evidence" value="ECO:0007669"/>
    <property type="project" value="TreeGrafter"/>
</dbReference>
<dbReference type="GO" id="GO:0016604">
    <property type="term" value="C:nuclear body"/>
    <property type="evidence" value="ECO:0007669"/>
    <property type="project" value="TreeGrafter"/>
</dbReference>
<accession>A0AAQ3R7H3</accession>
<evidence type="ECO:0000313" key="5">
    <source>
        <dbReference type="EMBL" id="WPG97974.1"/>
    </source>
</evidence>
<dbReference type="Pfam" id="PF08585">
    <property type="entry name" value="RMI1_N_C"/>
    <property type="match status" value="1"/>
</dbReference>
<dbReference type="EMBL" id="CP138580">
    <property type="protein sequence ID" value="WPG97974.1"/>
    <property type="molecule type" value="Genomic_DNA"/>
</dbReference>
<evidence type="ECO:0000256" key="2">
    <source>
        <dbReference type="ARBA" id="ARBA00018987"/>
    </source>
</evidence>
<sequence>MANTEMQQTTAFLATYLSSRHVPPTSAWLQTLVPTLRLNIPMVALQKTALFRLLATDLMVSIDKSQVSTFPVGITDPGAREKRLRSFITVQILDIEDIGRSRWSQVDAIEAHERGETTKGREIIRVIPDENDVGTTLNSSADASHGPHKLLLQDARGTRVYGLELFSIPGIDTSTSIGAKLVLKDCVVARGIILLEPKNVEVLGGKIESWDKQWRNNQKSVLKEKAGIRENAA</sequence>
<organism evidence="5 6">
    <name type="scientific">Acrodontium crateriforme</name>
    <dbReference type="NCBI Taxonomy" id="150365"/>
    <lineage>
        <taxon>Eukaryota</taxon>
        <taxon>Fungi</taxon>
        <taxon>Dikarya</taxon>
        <taxon>Ascomycota</taxon>
        <taxon>Pezizomycotina</taxon>
        <taxon>Dothideomycetes</taxon>
        <taxon>Dothideomycetidae</taxon>
        <taxon>Mycosphaerellales</taxon>
        <taxon>Teratosphaeriaceae</taxon>
        <taxon>Acrodontium</taxon>
    </lineage>
</organism>
<dbReference type="SMART" id="SM01161">
    <property type="entry name" value="DUF1767"/>
    <property type="match status" value="1"/>
</dbReference>
<evidence type="ECO:0000256" key="1">
    <source>
        <dbReference type="ARBA" id="ARBA00006395"/>
    </source>
</evidence>
<feature type="domain" description="RMI1 N-terminal" evidence="4">
    <location>
        <begin position="17"/>
        <end position="58"/>
    </location>
</feature>
<comment type="similarity">
    <text evidence="1">Belongs to the RMI1 family.</text>
</comment>
<keyword evidence="6" id="KW-1185">Reference proteome</keyword>
<name>A0AAQ3R7H3_9PEZI</name>
<dbReference type="GO" id="GO:0031422">
    <property type="term" value="C:RecQ family helicase-topoisomerase III complex"/>
    <property type="evidence" value="ECO:0007669"/>
    <property type="project" value="TreeGrafter"/>
</dbReference>
<protein>
    <recommendedName>
        <fullName evidence="2">RecQ-mediated genome instability protein 1</fullName>
    </recommendedName>
</protein>
<proteinExistence type="inferred from homology"/>
<evidence type="ECO:0000259" key="4">
    <source>
        <dbReference type="Pfam" id="PF21000"/>
    </source>
</evidence>
<reference evidence="5 6" key="1">
    <citation type="submission" date="2023-11" db="EMBL/GenBank/DDBJ databases">
        <title>An acidophilic fungus is an integral part of prey digestion in a carnivorous sundew plant.</title>
        <authorList>
            <person name="Tsai I.J."/>
        </authorList>
    </citation>
    <scope>NUCLEOTIDE SEQUENCE [LARGE SCALE GENOMIC DNA]</scope>
    <source>
        <strain evidence="5">169a</strain>
    </source>
</reference>
<feature type="domain" description="RecQ mediated genome instability protein 1 OB-fold" evidence="3">
    <location>
        <begin position="74"/>
        <end position="217"/>
    </location>
</feature>
<dbReference type="PANTHER" id="PTHR14790:SF15">
    <property type="entry name" value="RECQ-MEDIATED GENOME INSTABILITY PROTEIN 1"/>
    <property type="match status" value="1"/>
</dbReference>